<feature type="transmembrane region" description="Helical" evidence="1">
    <location>
        <begin position="710"/>
        <end position="736"/>
    </location>
</feature>
<organism evidence="2 3">
    <name type="scientific">Paramecium pentaurelia</name>
    <dbReference type="NCBI Taxonomy" id="43138"/>
    <lineage>
        <taxon>Eukaryota</taxon>
        <taxon>Sar</taxon>
        <taxon>Alveolata</taxon>
        <taxon>Ciliophora</taxon>
        <taxon>Intramacronucleata</taxon>
        <taxon>Oligohymenophorea</taxon>
        <taxon>Peniculida</taxon>
        <taxon>Parameciidae</taxon>
        <taxon>Paramecium</taxon>
    </lineage>
</organism>
<dbReference type="PANTHER" id="PTHR15332">
    <property type="entry name" value="PROPROTEIN CONVERTASE SUBTILISIN_KEXIN TYPE 5-LIKE"/>
    <property type="match status" value="1"/>
</dbReference>
<reference evidence="2" key="1">
    <citation type="submission" date="2021-01" db="EMBL/GenBank/DDBJ databases">
        <authorList>
            <consortium name="Genoscope - CEA"/>
            <person name="William W."/>
        </authorList>
    </citation>
    <scope>NUCLEOTIDE SEQUENCE</scope>
</reference>
<dbReference type="OrthoDB" id="10411488at2759"/>
<keyword evidence="1" id="KW-1133">Transmembrane helix</keyword>
<evidence type="ECO:0000313" key="2">
    <source>
        <dbReference type="EMBL" id="CAD8204857.1"/>
    </source>
</evidence>
<accession>A0A8S1XUY8</accession>
<protein>
    <recommendedName>
        <fullName evidence="4">Transmembrane protein</fullName>
    </recommendedName>
</protein>
<comment type="caution">
    <text evidence="2">The sequence shown here is derived from an EMBL/GenBank/DDBJ whole genome shotgun (WGS) entry which is preliminary data.</text>
</comment>
<feature type="transmembrane region" description="Helical" evidence="1">
    <location>
        <begin position="633"/>
        <end position="654"/>
    </location>
</feature>
<proteinExistence type="predicted"/>
<dbReference type="PANTHER" id="PTHR15332:SF175">
    <property type="entry name" value="PROPROTEIN CONVERTASE SUBTILISIN_KEXIN TYPE 5-LIKE"/>
    <property type="match status" value="1"/>
</dbReference>
<keyword evidence="1" id="KW-0472">Membrane</keyword>
<gene>
    <name evidence="2" type="ORF">PPENT_87.1.T1390014</name>
</gene>
<name>A0A8S1XUY8_9CILI</name>
<feature type="transmembrane region" description="Helical" evidence="1">
    <location>
        <begin position="666"/>
        <end position="690"/>
    </location>
</feature>
<dbReference type="EMBL" id="CAJJDO010000139">
    <property type="protein sequence ID" value="CAD8204857.1"/>
    <property type="molecule type" value="Genomic_DNA"/>
</dbReference>
<keyword evidence="3" id="KW-1185">Reference proteome</keyword>
<keyword evidence="1" id="KW-0812">Transmembrane</keyword>
<evidence type="ECO:0000256" key="1">
    <source>
        <dbReference type="SAM" id="Phobius"/>
    </source>
</evidence>
<dbReference type="AlphaFoldDB" id="A0A8S1XUY8"/>
<evidence type="ECO:0008006" key="4">
    <source>
        <dbReference type="Google" id="ProtNLM"/>
    </source>
</evidence>
<sequence length="775" mass="91240">MPSLNNIKININQPPQCSKLYITRSNNLALTDLGVASSCDQSNDSPYTYQLRLFLREQDLTDFQQGSSDNSLILYPFQTQNQFLIQTPSPIDSSKIGILVQVLDDGGSMTQIFEQITVNFAKINCSSIQYQNLNLQKKISLLFEALNQKCDELHSQIYLNMLQQSILADENENILKFQALKLYKQLLIQSIQSKPQDNLPKQRCFDKNTKHFFITNNTTETEVNLTTKIESLKENTQNLNRTLNYFRNLKKKFEEDIQLNQYIWNEQIFQQYQNSQDCLRSLLFYLDDIYSNFSLINVKNEILYQAIMDLQQFMSLISEETQNTIIVNQKPLAINGNEIIWQIKRRTISQFNQQFDLEPAKEDFLVEYVQFESIYFQTNPLRFTSDLQGLLYAQFNDQTLQIYSQKYYLTSLKNSYHNRFISFENFSSSYGTKFGSYQICSNTTQFLFEYEVQCVIRTIFGKIYQCNLQQEQNNDTIELTCEYNKFGEIFLLSSTNFSIANVNNTIIQISDLSVDSTSDNQLVLQICTSSLSFIFMAVYVVYRYKDYKEEQESPENEQRNLSPPNILMNRNFVYKGNSKVFKEKLKQIHQTISLFNYRDQSIQLSYRILEVLSQFNLYLTLSILEFQMLNNQILFICLFIIINPLIILIMRTFYKIIEAIYRFKKIAAIVSQLVLILLLMTPNLIMQVFYLLKYLLKYFRIIMQSEQYKMVIVFVGNIIISQLLLEPLTIFGRIIIYRLIASSMKNMELNPVFHLMHFFVMHSSLEEIFEDFARI</sequence>
<evidence type="ECO:0000313" key="3">
    <source>
        <dbReference type="Proteomes" id="UP000689195"/>
    </source>
</evidence>
<dbReference type="Proteomes" id="UP000689195">
    <property type="component" value="Unassembled WGS sequence"/>
</dbReference>